<feature type="compositionally biased region" description="Basic and acidic residues" evidence="3">
    <location>
        <begin position="1000"/>
        <end position="1010"/>
    </location>
</feature>
<name>A0A165I2I9_XYLHT</name>
<dbReference type="SMART" id="SM00233">
    <property type="entry name" value="PH"/>
    <property type="match status" value="1"/>
</dbReference>
<feature type="compositionally biased region" description="Basic and acidic residues" evidence="3">
    <location>
        <begin position="970"/>
        <end position="979"/>
    </location>
</feature>
<dbReference type="InterPro" id="IPR036028">
    <property type="entry name" value="SH3-like_dom_sf"/>
</dbReference>
<reference evidence="7 8" key="1">
    <citation type="journal article" date="2016" name="Fungal Biol.">
        <title>The genome of Xylona heveae provides a window into fungal endophytism.</title>
        <authorList>
            <person name="Gazis R."/>
            <person name="Kuo A."/>
            <person name="Riley R."/>
            <person name="LaButti K."/>
            <person name="Lipzen A."/>
            <person name="Lin J."/>
            <person name="Amirebrahimi M."/>
            <person name="Hesse C.N."/>
            <person name="Spatafora J.W."/>
            <person name="Henrissat B."/>
            <person name="Hainaut M."/>
            <person name="Grigoriev I.V."/>
            <person name="Hibbett D.S."/>
        </authorList>
    </citation>
    <scope>NUCLEOTIDE SEQUENCE [LARGE SCALE GENOMIC DNA]</scope>
    <source>
        <strain evidence="7 8">TC161</strain>
    </source>
</reference>
<evidence type="ECO:0000256" key="3">
    <source>
        <dbReference type="SAM" id="MobiDB-lite"/>
    </source>
</evidence>
<feature type="region of interest" description="Disordered" evidence="3">
    <location>
        <begin position="958"/>
        <end position="1054"/>
    </location>
</feature>
<feature type="compositionally biased region" description="Polar residues" evidence="3">
    <location>
        <begin position="87"/>
        <end position="136"/>
    </location>
</feature>
<dbReference type="CDD" id="cd09535">
    <property type="entry name" value="SAM_BOI-like_fungal"/>
    <property type="match status" value="1"/>
</dbReference>
<evidence type="ECO:0000259" key="6">
    <source>
        <dbReference type="PROSITE" id="PS50105"/>
    </source>
</evidence>
<dbReference type="OrthoDB" id="73680at2759"/>
<dbReference type="RefSeq" id="XP_018189830.1">
    <property type="nucleotide sequence ID" value="XM_018334888.1"/>
</dbReference>
<feature type="compositionally biased region" description="Low complexity" evidence="3">
    <location>
        <begin position="644"/>
        <end position="660"/>
    </location>
</feature>
<evidence type="ECO:0000256" key="2">
    <source>
        <dbReference type="PROSITE-ProRule" id="PRU00192"/>
    </source>
</evidence>
<feature type="compositionally biased region" description="Polar residues" evidence="3">
    <location>
        <begin position="1011"/>
        <end position="1026"/>
    </location>
</feature>
<feature type="compositionally biased region" description="Low complexity" evidence="3">
    <location>
        <begin position="137"/>
        <end position="152"/>
    </location>
</feature>
<dbReference type="Gene3D" id="2.30.30.40">
    <property type="entry name" value="SH3 Domains"/>
    <property type="match status" value="1"/>
</dbReference>
<feature type="region of interest" description="Disordered" evidence="3">
    <location>
        <begin position="547"/>
        <end position="672"/>
    </location>
</feature>
<evidence type="ECO:0008006" key="9">
    <source>
        <dbReference type="Google" id="ProtNLM"/>
    </source>
</evidence>
<evidence type="ECO:0000259" key="4">
    <source>
        <dbReference type="PROSITE" id="PS50002"/>
    </source>
</evidence>
<keyword evidence="1 2" id="KW-0728">SH3 domain</keyword>
<dbReference type="InterPro" id="IPR001660">
    <property type="entry name" value="SAM"/>
</dbReference>
<feature type="compositionally biased region" description="Low complexity" evidence="3">
    <location>
        <begin position="496"/>
        <end position="509"/>
    </location>
</feature>
<evidence type="ECO:0000313" key="7">
    <source>
        <dbReference type="EMBL" id="KZF24275.1"/>
    </source>
</evidence>
<feature type="compositionally biased region" description="Polar residues" evidence="3">
    <location>
        <begin position="392"/>
        <end position="401"/>
    </location>
</feature>
<dbReference type="InterPro" id="IPR001849">
    <property type="entry name" value="PH_domain"/>
</dbReference>
<dbReference type="FunFam" id="1.10.150.50:FF:000082">
    <property type="entry name" value="Polarized growth protein boi2"/>
    <property type="match status" value="1"/>
</dbReference>
<dbReference type="PROSITE" id="PS50002">
    <property type="entry name" value="SH3"/>
    <property type="match status" value="1"/>
</dbReference>
<proteinExistence type="predicted"/>
<dbReference type="PROSITE" id="PS50003">
    <property type="entry name" value="PH_DOMAIN"/>
    <property type="match status" value="1"/>
</dbReference>
<sequence length="1054" mass="113278">MALRYGTESPKKAYPGEILLVIHDFEARSSDELTLSKGDRLELIERDDDFGDGWYLGRHMLTGMTGLFPEVYTTTAPKGLSAFRTGLTPTPSTSTQIKDATTSLGTPSIDQEGSTTSATPSLTPQSSYNAGSTDHFSSSAAAAPAPLNPSQSTQPPVALANPVIHSSPTPIGSAAQRSIGATMQNQHLHGQESPVMNETLSVIDEHITDLSTPRQGVNAALRRRAADSENDYGARIDHRLSYIAGHETDEEEENLHTEEEVSLWTPAQVATYLEEMGVEPAHCQVFQEQEISGEVLLSMDQAAIFIKEFDLGPVGRRLRTWNKIKQLQLEAKGSKPARRDSRGPSRDGRSSSIGKDKHGSGAPVLPRIPSLMESAEVRYSRSAGSKDAPLPLQSTTPSAAISPTKFVPAGLSQQGSRRPSAASIREFNNSRRQSSLDYPNSSVHPPLPAPVPANPGLGHAASQPIVPLHRKAPSFDRNWTMGEMSLSAVVNSGRPATATAATHGHTTSTDRNTLSASLGRDSVYSANVPDLDRGYFSGGEAEDRRARNVLKKRDVNGHSRKSSYTDEHRRRSSAGVARYTRFGSTDSGRDTLGPVVSPASKMYYGMPKERRAASAGEAGNTQSTSKAFLPPTVTKLDYDPNMNSTVVTSTSKTESDVSSSGRGSPLPQLKTSASSKLRAFGFRAISDAVTGGEKSFFSSPPGSANSLNESPLRSPSRRDSGTPSGGSKSLEMESADATRNNSTGSGGGTPTSSAGARRRKSKKETSAYMRGLEKKTPREQMVGCDYSGWMKKKSSNLMATWKPRLFVLRGRRLSYYYSEDDQEEKGLIDISFHRVLPADNDRLHGLHATLTGASVTSMSPQKAQLPTNASEEVANDPDLQTVKSANEGLFIFKLVPPRTGLTRAVTFTKPTVHYFAVDNVKQGRLWMAALMKATIERDDSVDITSTYQQKTISLAKAQAMRQRPPALMPAEEKASEQEHTAAAASAEEGLKIHGLQLDSPKADEIKKDENQATVNGSTAASLSSVTHEPVDTKPPSAAEVADGKSRSSAEGQTP</sequence>
<dbReference type="SMART" id="SM00454">
    <property type="entry name" value="SAM"/>
    <property type="match status" value="1"/>
</dbReference>
<dbReference type="STRING" id="1328760.A0A165I2I9"/>
<feature type="domain" description="PH" evidence="5">
    <location>
        <begin position="783"/>
        <end position="935"/>
    </location>
</feature>
<dbReference type="FunCoup" id="A0A165I2I9">
    <property type="interactions" value="170"/>
</dbReference>
<dbReference type="SUPFAM" id="SSF47769">
    <property type="entry name" value="SAM/Pointed domain"/>
    <property type="match status" value="1"/>
</dbReference>
<dbReference type="Proteomes" id="UP000076632">
    <property type="component" value="Unassembled WGS sequence"/>
</dbReference>
<dbReference type="CDD" id="cd13316">
    <property type="entry name" value="PH_Boi"/>
    <property type="match status" value="1"/>
</dbReference>
<evidence type="ECO:0000259" key="5">
    <source>
        <dbReference type="PROSITE" id="PS50003"/>
    </source>
</evidence>
<dbReference type="InterPro" id="IPR013761">
    <property type="entry name" value="SAM/pointed_sf"/>
</dbReference>
<feature type="compositionally biased region" description="Basic and acidic residues" evidence="3">
    <location>
        <begin position="337"/>
        <end position="359"/>
    </location>
</feature>
<dbReference type="Gene3D" id="2.30.29.30">
    <property type="entry name" value="Pleckstrin-homology domain (PH domain)/Phosphotyrosine-binding domain (PTB)"/>
    <property type="match status" value="1"/>
</dbReference>
<dbReference type="SUPFAM" id="SSF50044">
    <property type="entry name" value="SH3-domain"/>
    <property type="match status" value="1"/>
</dbReference>
<organism evidence="7 8">
    <name type="scientific">Xylona heveae (strain CBS 132557 / TC161)</name>
    <dbReference type="NCBI Taxonomy" id="1328760"/>
    <lineage>
        <taxon>Eukaryota</taxon>
        <taxon>Fungi</taxon>
        <taxon>Dikarya</taxon>
        <taxon>Ascomycota</taxon>
        <taxon>Pezizomycotina</taxon>
        <taxon>Xylonomycetes</taxon>
        <taxon>Xylonales</taxon>
        <taxon>Xylonaceae</taxon>
        <taxon>Xylona</taxon>
    </lineage>
</organism>
<feature type="region of interest" description="Disordered" evidence="3">
    <location>
        <begin position="693"/>
        <end position="776"/>
    </location>
</feature>
<dbReference type="InterPro" id="IPR037370">
    <property type="entry name" value="Pleckstrin"/>
</dbReference>
<feature type="compositionally biased region" description="Basic and acidic residues" evidence="3">
    <location>
        <begin position="547"/>
        <end position="569"/>
    </location>
</feature>
<feature type="region of interest" description="Disordered" evidence="3">
    <location>
        <begin position="329"/>
        <end position="461"/>
    </location>
</feature>
<dbReference type="OMA" id="YYGWMKK"/>
<evidence type="ECO:0000256" key="1">
    <source>
        <dbReference type="ARBA" id="ARBA00022443"/>
    </source>
</evidence>
<dbReference type="InParanoid" id="A0A165I2I9"/>
<dbReference type="AlphaFoldDB" id="A0A165I2I9"/>
<feature type="region of interest" description="Disordered" evidence="3">
    <location>
        <begin position="496"/>
        <end position="516"/>
    </location>
</feature>
<feature type="compositionally biased region" description="Polar residues" evidence="3">
    <location>
        <begin position="696"/>
        <end position="713"/>
    </location>
</feature>
<dbReference type="SUPFAM" id="SSF50729">
    <property type="entry name" value="PH domain-like"/>
    <property type="match status" value="1"/>
</dbReference>
<feature type="domain" description="SAM" evidence="6">
    <location>
        <begin position="264"/>
        <end position="330"/>
    </location>
</feature>
<dbReference type="Pfam" id="PF14604">
    <property type="entry name" value="SH3_9"/>
    <property type="match status" value="1"/>
</dbReference>
<dbReference type="SMART" id="SM00326">
    <property type="entry name" value="SH3"/>
    <property type="match status" value="1"/>
</dbReference>
<dbReference type="Gene3D" id="1.10.150.50">
    <property type="entry name" value="Transcription Factor, Ets-1"/>
    <property type="match status" value="1"/>
</dbReference>
<dbReference type="EMBL" id="KV407456">
    <property type="protein sequence ID" value="KZF24275.1"/>
    <property type="molecule type" value="Genomic_DNA"/>
</dbReference>
<dbReference type="PROSITE" id="PS50105">
    <property type="entry name" value="SAM_DOMAIN"/>
    <property type="match status" value="1"/>
</dbReference>
<gene>
    <name evidence="7" type="ORF">L228DRAFT_266621</name>
</gene>
<dbReference type="Pfam" id="PF00169">
    <property type="entry name" value="PH"/>
    <property type="match status" value="1"/>
</dbReference>
<dbReference type="Pfam" id="PF07647">
    <property type="entry name" value="SAM_2"/>
    <property type="match status" value="1"/>
</dbReference>
<dbReference type="InterPro" id="IPR011993">
    <property type="entry name" value="PH-like_dom_sf"/>
</dbReference>
<dbReference type="GeneID" id="28900025"/>
<feature type="region of interest" description="Disordered" evidence="3">
    <location>
        <begin position="83"/>
        <end position="174"/>
    </location>
</feature>
<dbReference type="PANTHER" id="PTHR12092:SF16">
    <property type="entry name" value="PH DOMAIN-CONTAINING PROTEIN"/>
    <property type="match status" value="1"/>
</dbReference>
<protein>
    <recommendedName>
        <fullName evidence="9">Polarized growth protein Boi2</fullName>
    </recommendedName>
</protein>
<dbReference type="GO" id="GO:0005886">
    <property type="term" value="C:plasma membrane"/>
    <property type="evidence" value="ECO:0007669"/>
    <property type="project" value="TreeGrafter"/>
</dbReference>
<feature type="compositionally biased region" description="Polar residues" evidence="3">
    <location>
        <begin position="164"/>
        <end position="174"/>
    </location>
</feature>
<evidence type="ECO:0000313" key="8">
    <source>
        <dbReference type="Proteomes" id="UP000076632"/>
    </source>
</evidence>
<feature type="domain" description="SH3" evidence="4">
    <location>
        <begin position="14"/>
        <end position="78"/>
    </location>
</feature>
<keyword evidence="8" id="KW-1185">Reference proteome</keyword>
<accession>A0A165I2I9</accession>
<feature type="compositionally biased region" description="Polar residues" evidence="3">
    <location>
        <begin position="426"/>
        <end position="443"/>
    </location>
</feature>
<dbReference type="InterPro" id="IPR001452">
    <property type="entry name" value="SH3_domain"/>
</dbReference>
<dbReference type="PANTHER" id="PTHR12092">
    <property type="entry name" value="PLECKSTRIN"/>
    <property type="match status" value="1"/>
</dbReference>
<dbReference type="GO" id="GO:0030036">
    <property type="term" value="P:actin cytoskeleton organization"/>
    <property type="evidence" value="ECO:0007669"/>
    <property type="project" value="TreeGrafter"/>
</dbReference>